<dbReference type="Pfam" id="PF19866">
    <property type="entry name" value="DUF6339"/>
    <property type="match status" value="1"/>
</dbReference>
<dbReference type="RefSeq" id="WP_091188547.1">
    <property type="nucleotide sequence ID" value="NZ_FOMT01000004.1"/>
</dbReference>
<dbReference type="InterPro" id="IPR045920">
    <property type="entry name" value="DUF6339"/>
</dbReference>
<proteinExistence type="predicted"/>
<reference evidence="2" key="1">
    <citation type="submission" date="2016-10" db="EMBL/GenBank/DDBJ databases">
        <authorList>
            <person name="Varghese N."/>
            <person name="Submissions S."/>
        </authorList>
    </citation>
    <scope>NUCLEOTIDE SEQUENCE [LARGE SCALE GENOMIC DNA]</scope>
    <source>
        <strain evidence="2">CGMCC 1.10784</strain>
    </source>
</reference>
<evidence type="ECO:0000313" key="2">
    <source>
        <dbReference type="Proteomes" id="UP000198855"/>
    </source>
</evidence>
<keyword evidence="2" id="KW-1185">Reference proteome</keyword>
<gene>
    <name evidence="1" type="ORF">SAMN05216378_4392</name>
</gene>
<dbReference type="AlphaFoldDB" id="A0A1I2E1N0"/>
<dbReference type="Proteomes" id="UP000198855">
    <property type="component" value="Unassembled WGS sequence"/>
</dbReference>
<dbReference type="STRING" id="1045775.SAMN05216378_4392"/>
<evidence type="ECO:0000313" key="1">
    <source>
        <dbReference type="EMBL" id="SFE86804.1"/>
    </source>
</evidence>
<dbReference type="EMBL" id="FOMT01000004">
    <property type="protein sequence ID" value="SFE86804.1"/>
    <property type="molecule type" value="Genomic_DNA"/>
</dbReference>
<protein>
    <submittedName>
        <fullName evidence="1">Uncharacterized protein</fullName>
    </submittedName>
</protein>
<name>A0A1I2E1N0_9BACL</name>
<dbReference type="OrthoDB" id="2830174at2"/>
<accession>A0A1I2E1N0</accession>
<sequence>MNWKTMNSSDLQYRVSSWNDIGEVHETPAADYLELREELLQIEMEVKSELQISTPKGREYAYDLSFGLKLYQVLKKYDMTEAIASDNQIWAYLGVAVIPDIVFKRWGAQAHDRFYQSPRRIWLKVLWWYIHLSWQGTEELTRKVLLTNTTDEVVQLVERSGNFGYRIKLCREIMLQYGQFDNETKTRSGQLFRRVMKLNTARLAVIEPALYEGEECGYVTDLFKEIVNSKFQLASSH</sequence>
<organism evidence="1 2">
    <name type="scientific">Paenibacillus catalpae</name>
    <dbReference type="NCBI Taxonomy" id="1045775"/>
    <lineage>
        <taxon>Bacteria</taxon>
        <taxon>Bacillati</taxon>
        <taxon>Bacillota</taxon>
        <taxon>Bacilli</taxon>
        <taxon>Bacillales</taxon>
        <taxon>Paenibacillaceae</taxon>
        <taxon>Paenibacillus</taxon>
    </lineage>
</organism>